<keyword evidence="11" id="KW-1185">Reference proteome</keyword>
<evidence type="ECO:0000256" key="3">
    <source>
        <dbReference type="ARBA" id="ARBA00022679"/>
    </source>
</evidence>
<feature type="transmembrane region" description="Helical" evidence="9">
    <location>
        <begin position="396"/>
        <end position="414"/>
    </location>
</feature>
<dbReference type="Pfam" id="PF09594">
    <property type="entry name" value="GT87"/>
    <property type="match status" value="1"/>
</dbReference>
<feature type="transmembrane region" description="Helical" evidence="9">
    <location>
        <begin position="128"/>
        <end position="147"/>
    </location>
</feature>
<feature type="transmembrane region" description="Helical" evidence="9">
    <location>
        <begin position="328"/>
        <end position="350"/>
    </location>
</feature>
<keyword evidence="4 9" id="KW-0812">Transmembrane</keyword>
<dbReference type="GO" id="GO:0005886">
    <property type="term" value="C:plasma membrane"/>
    <property type="evidence" value="ECO:0007669"/>
    <property type="project" value="UniProtKB-SubCell"/>
</dbReference>
<evidence type="ECO:0000256" key="9">
    <source>
        <dbReference type="SAM" id="Phobius"/>
    </source>
</evidence>
<protein>
    <submittedName>
        <fullName evidence="10">DUF2029 domain-containing protein</fullName>
    </submittedName>
</protein>
<feature type="transmembrane region" description="Helical" evidence="9">
    <location>
        <begin position="267"/>
        <end position="286"/>
    </location>
</feature>
<dbReference type="InterPro" id="IPR018584">
    <property type="entry name" value="GT87"/>
</dbReference>
<evidence type="ECO:0000256" key="4">
    <source>
        <dbReference type="ARBA" id="ARBA00022692"/>
    </source>
</evidence>
<accession>A0A2U1T4G5</accession>
<evidence type="ECO:0000256" key="8">
    <source>
        <dbReference type="SAM" id="MobiDB-lite"/>
    </source>
</evidence>
<keyword evidence="6 9" id="KW-0472">Membrane</keyword>
<dbReference type="PIRSF" id="PIRSF010361">
    <property type="entry name" value="UCP010361"/>
    <property type="match status" value="1"/>
</dbReference>
<evidence type="ECO:0000313" key="11">
    <source>
        <dbReference type="Proteomes" id="UP000244989"/>
    </source>
</evidence>
<dbReference type="InterPro" id="IPR016570">
    <property type="entry name" value="UCP010361"/>
</dbReference>
<dbReference type="KEGG" id="cyz:C3B44_11245"/>
<feature type="transmembrane region" description="Helical" evidence="9">
    <location>
        <begin position="159"/>
        <end position="180"/>
    </location>
</feature>
<feature type="transmembrane region" description="Helical" evidence="9">
    <location>
        <begin position="357"/>
        <end position="376"/>
    </location>
</feature>
<dbReference type="GO" id="GO:0016758">
    <property type="term" value="F:hexosyltransferase activity"/>
    <property type="evidence" value="ECO:0007669"/>
    <property type="project" value="InterPro"/>
</dbReference>
<dbReference type="AlphaFoldDB" id="A0A2U1T4G5"/>
<dbReference type="RefSeq" id="WP_108432442.1">
    <property type="nucleotide sequence ID" value="NZ_CP026947.1"/>
</dbReference>
<proteinExistence type="inferred from homology"/>
<feature type="transmembrane region" description="Helical" evidence="9">
    <location>
        <begin position="227"/>
        <end position="255"/>
    </location>
</feature>
<dbReference type="OrthoDB" id="3348156at2"/>
<evidence type="ECO:0000256" key="2">
    <source>
        <dbReference type="ARBA" id="ARBA00022475"/>
    </source>
</evidence>
<keyword evidence="3" id="KW-0808">Transferase</keyword>
<organism evidence="10 11">
    <name type="scientific">Corynebacterium yudongzhengii</name>
    <dbReference type="NCBI Taxonomy" id="2080740"/>
    <lineage>
        <taxon>Bacteria</taxon>
        <taxon>Bacillati</taxon>
        <taxon>Actinomycetota</taxon>
        <taxon>Actinomycetes</taxon>
        <taxon>Mycobacteriales</taxon>
        <taxon>Corynebacteriaceae</taxon>
        <taxon>Corynebacterium</taxon>
    </lineage>
</organism>
<evidence type="ECO:0000313" key="10">
    <source>
        <dbReference type="EMBL" id="PWC00872.1"/>
    </source>
</evidence>
<evidence type="ECO:0000256" key="1">
    <source>
        <dbReference type="ARBA" id="ARBA00004651"/>
    </source>
</evidence>
<comment type="subcellular location">
    <subcellularLocation>
        <location evidence="1">Cell membrane</location>
        <topology evidence="1">Multi-pass membrane protein</topology>
    </subcellularLocation>
</comment>
<keyword evidence="5 9" id="KW-1133">Transmembrane helix</keyword>
<name>A0A2U1T4G5_9CORY</name>
<evidence type="ECO:0000256" key="5">
    <source>
        <dbReference type="ARBA" id="ARBA00022989"/>
    </source>
</evidence>
<reference evidence="11" key="1">
    <citation type="submission" date="2018-04" db="EMBL/GenBank/DDBJ databases">
        <authorList>
            <person name="Liu S."/>
            <person name="Wang Z."/>
            <person name="Li J."/>
        </authorList>
    </citation>
    <scope>NUCLEOTIDE SEQUENCE [LARGE SCALE GENOMIC DNA]</scope>
    <source>
        <strain evidence="11">2189</strain>
    </source>
</reference>
<gene>
    <name evidence="10" type="ORF">DF222_10495</name>
</gene>
<sequence length="489" mass="53755">MTPSASKQVSPAATEPIARPVAEFLGGPTGVYGVYARGAFWTPLRVIIALASVFLALGFLQKAPCLRSGITENGAVGLNWDGNRQYAAACYNDILPLYEGRGLDQPGFVYAFSWTEGGLTRYMEYPVLAGYFQGLMGWVARTTYPLIDAVGLTLAEASWYFILTAAVMGALWMVTIRMVAELAGNRMWDVVLVAASPLVIVHAFTNWDIPSISFVVGALYAAARHRPVLAGVLIGLGTAFKLWPLYLLGAFVVLAARRERWLPVLKMLLGAAASWLVVNLPVMIAYPQAWGEFLRLNSERGWEWTTIWAVIGRMTGWEGFDAGEGEPVILNTVTFVLFVFACLAIAIFGLKVRRTPRVAELFTLIVIAFLLVNKVWSPQYSLWLLIPAVLAVPNWRLIFTWATVDMLVWPILMWHMMGVDDNGAPAWLLNAVILARDGLIIAIAIQVIRQMRGEVVDRVLSAHEGVDPLAGPFGDNEKPVASATKEESR</sequence>
<feature type="transmembrane region" description="Helical" evidence="9">
    <location>
        <begin position="40"/>
        <end position="60"/>
    </location>
</feature>
<evidence type="ECO:0000256" key="7">
    <source>
        <dbReference type="ARBA" id="ARBA00024033"/>
    </source>
</evidence>
<keyword evidence="2" id="KW-1003">Cell membrane</keyword>
<feature type="region of interest" description="Disordered" evidence="8">
    <location>
        <begin position="470"/>
        <end position="489"/>
    </location>
</feature>
<evidence type="ECO:0000256" key="6">
    <source>
        <dbReference type="ARBA" id="ARBA00023136"/>
    </source>
</evidence>
<dbReference type="EMBL" id="QEEZ01000027">
    <property type="protein sequence ID" value="PWC00872.1"/>
    <property type="molecule type" value="Genomic_DNA"/>
</dbReference>
<comment type="caution">
    <text evidence="10">The sequence shown here is derived from an EMBL/GenBank/DDBJ whole genome shotgun (WGS) entry which is preliminary data.</text>
</comment>
<comment type="similarity">
    <text evidence="7">Belongs to the glycosyltransferase 87 family.</text>
</comment>
<dbReference type="Proteomes" id="UP000244989">
    <property type="component" value="Unassembled WGS sequence"/>
</dbReference>
<feature type="transmembrane region" description="Helical" evidence="9">
    <location>
        <begin position="426"/>
        <end position="448"/>
    </location>
</feature>